<protein>
    <recommendedName>
        <fullName evidence="3">Prophage tail endopeptidase domain-containing protein</fullName>
    </recommendedName>
</protein>
<evidence type="ECO:0008006" key="3">
    <source>
        <dbReference type="Google" id="ProtNLM"/>
    </source>
</evidence>
<evidence type="ECO:0000313" key="2">
    <source>
        <dbReference type="Proteomes" id="UP000191171"/>
    </source>
</evidence>
<accession>A0A1S8KJQ5</accession>
<dbReference type="EMBL" id="MVGJ01000202">
    <property type="protein sequence ID" value="OOL79695.1"/>
    <property type="molecule type" value="Genomic_DNA"/>
</dbReference>
<dbReference type="InterPro" id="IPR007119">
    <property type="entry name" value="Phage_tail_spike_N"/>
</dbReference>
<sequence length="259" mass="29598">MIPRIYSPTETDFSTNGLGILKDTTKCEIYEVANGKYELELEYPLGTRFDEYFENDYQIKAKSNDQEEYHIFFIDDKDIDTFLDTVTIYAQSRTNRLGRRAVTFAGVDSKTGREAMAIIENNMDKKSDIRLYSDITTVSSTTFEARNVLNCIAGEQGSLLQYWGGEIKREPFKLSLLKRRGRDNIGTIRYGKDLSGLKVKLDWTGVKTRIIPYADPQSDAGTTSRIYGSPVDSEYINNYPDVYTEHVQFTEEQGVKDVN</sequence>
<feature type="non-terminal residue" evidence="1">
    <location>
        <position position="259"/>
    </location>
</feature>
<dbReference type="AlphaFoldDB" id="A0A1S8KJQ5"/>
<gene>
    <name evidence="1" type="ORF">B1P95_15225</name>
</gene>
<proteinExistence type="predicted"/>
<organism evidence="1 2">
    <name type="scientific">Enterococcus faecium</name>
    <name type="common">Streptococcus faecium</name>
    <dbReference type="NCBI Taxonomy" id="1352"/>
    <lineage>
        <taxon>Bacteria</taxon>
        <taxon>Bacillati</taxon>
        <taxon>Bacillota</taxon>
        <taxon>Bacilli</taxon>
        <taxon>Lactobacillales</taxon>
        <taxon>Enterococcaceae</taxon>
        <taxon>Enterococcus</taxon>
    </lineage>
</organism>
<evidence type="ECO:0000313" key="1">
    <source>
        <dbReference type="EMBL" id="OOL79695.1"/>
    </source>
</evidence>
<name>A0A1S8KJQ5_ENTFC</name>
<reference evidence="1 2" key="1">
    <citation type="submission" date="2017-02" db="EMBL/GenBank/DDBJ databases">
        <title>Clonality and virulence of isolates of VRE in Hematopoietic Stem Cell Transplanted (HSCT) patients.</title>
        <authorList>
            <person name="Marchi A.P."/>
            <person name="Martins R.C."/>
            <person name="Marie S.K."/>
            <person name="Levin A.S."/>
            <person name="Costa S.F."/>
        </authorList>
    </citation>
    <scope>NUCLEOTIDE SEQUENCE [LARGE SCALE GENOMIC DNA]</scope>
    <source>
        <strain evidence="1 2">LIM1759</strain>
    </source>
</reference>
<dbReference type="NCBIfam" id="TIGR01665">
    <property type="entry name" value="put_anti_recept"/>
    <property type="match status" value="1"/>
</dbReference>
<dbReference type="Proteomes" id="UP000191171">
    <property type="component" value="Unassembled WGS sequence"/>
</dbReference>
<comment type="caution">
    <text evidence="1">The sequence shown here is derived from an EMBL/GenBank/DDBJ whole genome shotgun (WGS) entry which is preliminary data.</text>
</comment>